<comment type="subcellular location">
    <subcellularLocation>
        <location evidence="1">Cell membrane</location>
        <topology evidence="1">Multi-pass membrane protein</topology>
    </subcellularLocation>
</comment>
<dbReference type="GO" id="GO:0022857">
    <property type="term" value="F:transmembrane transporter activity"/>
    <property type="evidence" value="ECO:0007669"/>
    <property type="project" value="InterPro"/>
</dbReference>
<organism evidence="7 8">
    <name type="scientific">Romboutsia lituseburensis DSM 797</name>
    <dbReference type="NCBI Taxonomy" id="1121325"/>
    <lineage>
        <taxon>Bacteria</taxon>
        <taxon>Bacillati</taxon>
        <taxon>Bacillota</taxon>
        <taxon>Clostridia</taxon>
        <taxon>Peptostreptococcales</taxon>
        <taxon>Peptostreptococcaceae</taxon>
        <taxon>Romboutsia</taxon>
    </lineage>
</organism>
<dbReference type="PANTHER" id="PTHR32196">
    <property type="entry name" value="ABC TRANSPORTER PERMEASE PROTEIN YPHD-RELATED-RELATED"/>
    <property type="match status" value="1"/>
</dbReference>
<dbReference type="InterPro" id="IPR001851">
    <property type="entry name" value="ABC_transp_permease"/>
</dbReference>
<dbReference type="EMBL" id="FNGW01000002">
    <property type="protein sequence ID" value="SDL58670.1"/>
    <property type="molecule type" value="Genomic_DNA"/>
</dbReference>
<keyword evidence="2" id="KW-1003">Cell membrane</keyword>
<reference evidence="7 8" key="1">
    <citation type="submission" date="2016-10" db="EMBL/GenBank/DDBJ databases">
        <authorList>
            <person name="de Groot N.N."/>
        </authorList>
    </citation>
    <scope>NUCLEOTIDE SEQUENCE [LARGE SCALE GENOMIC DNA]</scope>
    <source>
        <strain evidence="7 8">DSM 797</strain>
    </source>
</reference>
<dbReference type="PANTHER" id="PTHR32196:SF18">
    <property type="entry name" value="GALACTOSE_METHYL GALACTOSIDE IMPORT PERMEASE PROTEIN MGLC"/>
    <property type="match status" value="1"/>
</dbReference>
<feature type="transmembrane region" description="Helical" evidence="6">
    <location>
        <begin position="81"/>
        <end position="100"/>
    </location>
</feature>
<dbReference type="GO" id="GO:0005886">
    <property type="term" value="C:plasma membrane"/>
    <property type="evidence" value="ECO:0007669"/>
    <property type="project" value="UniProtKB-SubCell"/>
</dbReference>
<dbReference type="Proteomes" id="UP000199068">
    <property type="component" value="Unassembled WGS sequence"/>
</dbReference>
<feature type="transmembrane region" description="Helical" evidence="6">
    <location>
        <begin position="112"/>
        <end position="134"/>
    </location>
</feature>
<evidence type="ECO:0000256" key="4">
    <source>
        <dbReference type="ARBA" id="ARBA00022989"/>
    </source>
</evidence>
<feature type="transmembrane region" description="Helical" evidence="6">
    <location>
        <begin position="50"/>
        <end position="69"/>
    </location>
</feature>
<evidence type="ECO:0000313" key="8">
    <source>
        <dbReference type="Proteomes" id="UP000199068"/>
    </source>
</evidence>
<gene>
    <name evidence="7" type="ORF">SAMN04515677_102463</name>
</gene>
<feature type="transmembrane region" description="Helical" evidence="6">
    <location>
        <begin position="18"/>
        <end position="38"/>
    </location>
</feature>
<keyword evidence="4 6" id="KW-1133">Transmembrane helix</keyword>
<keyword evidence="3 6" id="KW-0812">Transmembrane</keyword>
<dbReference type="RefSeq" id="WP_092724597.1">
    <property type="nucleotide sequence ID" value="NZ_FNGW01000002.1"/>
</dbReference>
<accession>A0A1G9L9M2</accession>
<evidence type="ECO:0000256" key="1">
    <source>
        <dbReference type="ARBA" id="ARBA00004651"/>
    </source>
</evidence>
<keyword evidence="5 6" id="KW-0472">Membrane</keyword>
<dbReference type="CDD" id="cd06579">
    <property type="entry name" value="TM_PBP1_transp_AraH_like"/>
    <property type="match status" value="1"/>
</dbReference>
<evidence type="ECO:0000313" key="7">
    <source>
        <dbReference type="EMBL" id="SDL58670.1"/>
    </source>
</evidence>
<protein>
    <submittedName>
        <fullName evidence="7">Monosaccharide ABC transporter membrane protein, CUT2 family</fullName>
    </submittedName>
</protein>
<dbReference type="NCBIfam" id="NF007014">
    <property type="entry name" value="PRK09478.1"/>
    <property type="match status" value="1"/>
</dbReference>
<feature type="transmembrane region" description="Helical" evidence="6">
    <location>
        <begin position="235"/>
        <end position="256"/>
    </location>
</feature>
<keyword evidence="8" id="KW-1185">Reference proteome</keyword>
<proteinExistence type="predicted"/>
<dbReference type="STRING" id="1121325.SAMN04515677_102463"/>
<feature type="transmembrane region" description="Helical" evidence="6">
    <location>
        <begin position="276"/>
        <end position="304"/>
    </location>
</feature>
<name>A0A1G9L9M2_9FIRM</name>
<feature type="transmembrane region" description="Helical" evidence="6">
    <location>
        <begin position="310"/>
        <end position="335"/>
    </location>
</feature>
<feature type="transmembrane region" description="Helical" evidence="6">
    <location>
        <begin position="191"/>
        <end position="209"/>
    </location>
</feature>
<evidence type="ECO:0000256" key="6">
    <source>
        <dbReference type="SAM" id="Phobius"/>
    </source>
</evidence>
<evidence type="ECO:0000256" key="3">
    <source>
        <dbReference type="ARBA" id="ARBA00022692"/>
    </source>
</evidence>
<sequence length="344" mass="36634">MKSQVKESLNNKTSMKEFFTNNAIQLVLVALLVVIIFIEPQFLSINNLRNILAQSSIRVIIALGVGGIIVTQGTDLSAGRIIGLAAVISASLLQATDYAYRMYPDLQRLPIVIPILLTMGLCGLMGVMNGWAVAKLKTPPFIATMGTMLIAYGLTSLYFDRPPYGAQPIAGLDPVFTKLAQGNIGTGNFRVPYLIIYAVMISIVMWFVWNKTKLGKNMFAIGGNPEAAEVSGVNVARNIIIIYLIAGALYGLAGSLEAARVGSATNNTGFMYEMDAIAACVVGGVSFAGGVGSIGGIITGVLIFQVINYGLAFIGVSTYLQFIVKGIIIIAAVALDTRKYTKKS</sequence>
<dbReference type="AlphaFoldDB" id="A0A1G9L9M2"/>
<evidence type="ECO:0000256" key="2">
    <source>
        <dbReference type="ARBA" id="ARBA00022475"/>
    </source>
</evidence>
<evidence type="ECO:0000256" key="5">
    <source>
        <dbReference type="ARBA" id="ARBA00023136"/>
    </source>
</evidence>
<dbReference type="Pfam" id="PF02653">
    <property type="entry name" value="BPD_transp_2"/>
    <property type="match status" value="1"/>
</dbReference>